<proteinExistence type="predicted"/>
<dbReference type="RefSeq" id="WP_058843179.1">
    <property type="nucleotide sequence ID" value="NZ_JAZBNI010000002.1"/>
</dbReference>
<dbReference type="AlphaFoldDB" id="A0A2I0UYY9"/>
<evidence type="ECO:0000313" key="1">
    <source>
        <dbReference type="EMBL" id="PKU51287.1"/>
    </source>
</evidence>
<evidence type="ECO:0000313" key="2">
    <source>
        <dbReference type="Proteomes" id="UP000234956"/>
    </source>
</evidence>
<name>A0A2I0UYY9_9BACI</name>
<dbReference type="EMBL" id="PDFK01000003">
    <property type="protein sequence ID" value="PKU51287.1"/>
    <property type="molecule type" value="Genomic_DNA"/>
</dbReference>
<dbReference type="Proteomes" id="UP000234956">
    <property type="component" value="Unassembled WGS sequence"/>
</dbReference>
<organism evidence="1 2">
    <name type="scientific">Lysinibacillus fusiformis</name>
    <dbReference type="NCBI Taxonomy" id="28031"/>
    <lineage>
        <taxon>Bacteria</taxon>
        <taxon>Bacillati</taxon>
        <taxon>Bacillota</taxon>
        <taxon>Bacilli</taxon>
        <taxon>Bacillales</taxon>
        <taxon>Bacillaceae</taxon>
        <taxon>Lysinibacillus</taxon>
    </lineage>
</organism>
<accession>A0A2I0UYY9</accession>
<gene>
    <name evidence="1" type="ORF">CRI88_11230</name>
</gene>
<protein>
    <submittedName>
        <fullName evidence="1">Uncharacterized protein</fullName>
    </submittedName>
</protein>
<comment type="caution">
    <text evidence="1">The sequence shown here is derived from an EMBL/GenBank/DDBJ whole genome shotgun (WGS) entry which is preliminary data.</text>
</comment>
<sequence>MKKILFILVLSVLVVGAVFMIYLKSNPPLAIESYTSKQGNEAVKIIALENKGLRDIKLTQLLVNDRLPESTELVISKSEPFEAETKLEGNEHLSFHKLSQRTILPRQYIDPQAIGKEPQHYAVQVQAPDIRKITIQYEYLKIPFTLTAELQANK</sequence>
<reference evidence="1 2" key="1">
    <citation type="submission" date="2017-10" db="EMBL/GenBank/DDBJ databases">
        <title>Draft genome of Lysinibacillus fusiformis strain Juneja, a laboratory-derived pathogen of Drosophila melanogaster.</title>
        <authorList>
            <person name="Smith B.R."/>
            <person name="Unckless R.L."/>
        </authorList>
    </citation>
    <scope>NUCLEOTIDE SEQUENCE [LARGE SCALE GENOMIC DNA]</scope>
    <source>
        <strain evidence="1 2">Juneja</strain>
    </source>
</reference>